<dbReference type="Proteomes" id="UP001367508">
    <property type="component" value="Unassembled WGS sequence"/>
</dbReference>
<evidence type="ECO:0000313" key="2">
    <source>
        <dbReference type="Proteomes" id="UP001367508"/>
    </source>
</evidence>
<dbReference type="AlphaFoldDB" id="A0AAN9K1V3"/>
<gene>
    <name evidence="1" type="ORF">VNO77_40866</name>
</gene>
<evidence type="ECO:0000313" key="1">
    <source>
        <dbReference type="EMBL" id="KAK7307629.1"/>
    </source>
</evidence>
<reference evidence="1 2" key="1">
    <citation type="submission" date="2024-01" db="EMBL/GenBank/DDBJ databases">
        <title>The genomes of 5 underutilized Papilionoideae crops provide insights into root nodulation and disease resistanc.</title>
        <authorList>
            <person name="Jiang F."/>
        </authorList>
    </citation>
    <scope>NUCLEOTIDE SEQUENCE [LARGE SCALE GENOMIC DNA]</scope>
    <source>
        <strain evidence="1">LVBAO_FW01</strain>
        <tissue evidence="1">Leaves</tissue>
    </source>
</reference>
<comment type="caution">
    <text evidence="1">The sequence shown here is derived from an EMBL/GenBank/DDBJ whole genome shotgun (WGS) entry which is preliminary data.</text>
</comment>
<dbReference type="EMBL" id="JAYMYQ010000010">
    <property type="protein sequence ID" value="KAK7307629.1"/>
    <property type="molecule type" value="Genomic_DNA"/>
</dbReference>
<protein>
    <submittedName>
        <fullName evidence="1">Uncharacterized protein</fullName>
    </submittedName>
</protein>
<name>A0AAN9K1V3_CANGL</name>
<proteinExistence type="predicted"/>
<organism evidence="1 2">
    <name type="scientific">Canavalia gladiata</name>
    <name type="common">Sword bean</name>
    <name type="synonym">Dolichos gladiatus</name>
    <dbReference type="NCBI Taxonomy" id="3824"/>
    <lineage>
        <taxon>Eukaryota</taxon>
        <taxon>Viridiplantae</taxon>
        <taxon>Streptophyta</taxon>
        <taxon>Embryophyta</taxon>
        <taxon>Tracheophyta</taxon>
        <taxon>Spermatophyta</taxon>
        <taxon>Magnoliopsida</taxon>
        <taxon>eudicotyledons</taxon>
        <taxon>Gunneridae</taxon>
        <taxon>Pentapetalae</taxon>
        <taxon>rosids</taxon>
        <taxon>fabids</taxon>
        <taxon>Fabales</taxon>
        <taxon>Fabaceae</taxon>
        <taxon>Papilionoideae</taxon>
        <taxon>50 kb inversion clade</taxon>
        <taxon>NPAAA clade</taxon>
        <taxon>indigoferoid/millettioid clade</taxon>
        <taxon>Phaseoleae</taxon>
        <taxon>Canavalia</taxon>
    </lineage>
</organism>
<keyword evidence="2" id="KW-1185">Reference proteome</keyword>
<accession>A0AAN9K1V3</accession>
<sequence length="89" mass="9949">MSVIGVVCEIIAFGSCLVIHIRDINPQTLQKRKCNQANHKFGAARNPSFLDCALQRIGWELWLDGVSPTPITVRKLTDQWGLTLQFVGL</sequence>